<dbReference type="Proteomes" id="UP001497744">
    <property type="component" value="Unassembled WGS sequence"/>
</dbReference>
<proteinExistence type="predicted"/>
<organism evidence="2 3">
    <name type="scientific">Babesia caballi</name>
    <dbReference type="NCBI Taxonomy" id="5871"/>
    <lineage>
        <taxon>Eukaryota</taxon>
        <taxon>Sar</taxon>
        <taxon>Alveolata</taxon>
        <taxon>Apicomplexa</taxon>
        <taxon>Aconoidasida</taxon>
        <taxon>Piroplasmida</taxon>
        <taxon>Babesiidae</taxon>
        <taxon>Babesia</taxon>
    </lineage>
</organism>
<dbReference type="RefSeq" id="XP_067713034.1">
    <property type="nucleotide sequence ID" value="XM_067856933.1"/>
</dbReference>
<dbReference type="AlphaFoldDB" id="A0AAV4LMM8"/>
<protein>
    <submittedName>
        <fullName evidence="2">Phosphomannomutase 1, isoform CRA_b</fullName>
    </submittedName>
</protein>
<reference evidence="2 3" key="1">
    <citation type="submission" date="2021-06" db="EMBL/GenBank/DDBJ databases">
        <title>Genome sequence of Babesia caballi.</title>
        <authorList>
            <person name="Yamagishi J."/>
            <person name="Kidaka T."/>
            <person name="Ochi A."/>
        </authorList>
    </citation>
    <scope>NUCLEOTIDE SEQUENCE [LARGE SCALE GENOMIC DNA]</scope>
    <source>
        <strain evidence="2">USDA-D6B2</strain>
    </source>
</reference>
<accession>A0AAV4LMM8</accession>
<keyword evidence="3" id="KW-1185">Reference proteome</keyword>
<evidence type="ECO:0000256" key="1">
    <source>
        <dbReference type="SAM" id="MobiDB-lite"/>
    </source>
</evidence>
<evidence type="ECO:0000313" key="2">
    <source>
        <dbReference type="EMBL" id="GIX60963.1"/>
    </source>
</evidence>
<dbReference type="EMBL" id="BPLF01000001">
    <property type="protein sequence ID" value="GIX60963.1"/>
    <property type="molecule type" value="Genomic_DNA"/>
</dbReference>
<gene>
    <name evidence="2" type="ORF">BcabD6B2_03980</name>
</gene>
<feature type="region of interest" description="Disordered" evidence="1">
    <location>
        <begin position="1"/>
        <end position="28"/>
    </location>
</feature>
<sequence>MAAREPLSEGPPMLAPTFPVGTPCSEPRGHCERAPRLLRYGGDLVVLEVEDDVLRLRSPPVALSHNGLPRSGVLDVMQCLRDVDRPPPAGQVLGSLRDGHDPVELAGALEPPVGVEPADVVQRQHRHLAAHPRGVELVDDVVRVHTRGEDVPPHRTQRGNHPQVPPHDAVAFAGREGLR</sequence>
<comment type="caution">
    <text evidence="2">The sequence shown here is derived from an EMBL/GenBank/DDBJ whole genome shotgun (WGS) entry which is preliminary data.</text>
</comment>
<evidence type="ECO:0000313" key="3">
    <source>
        <dbReference type="Proteomes" id="UP001497744"/>
    </source>
</evidence>
<dbReference type="GeneID" id="94192446"/>
<feature type="region of interest" description="Disordered" evidence="1">
    <location>
        <begin position="149"/>
        <end position="168"/>
    </location>
</feature>
<name>A0AAV4LMM8_BABCB</name>